<keyword evidence="5 7" id="KW-0472">Membrane</keyword>
<gene>
    <name evidence="9" type="ORF">E5K02_21865</name>
</gene>
<keyword evidence="4 7" id="KW-1133">Transmembrane helix</keyword>
<dbReference type="AlphaFoldDB" id="A0A4Z0Q0P3"/>
<organism evidence="9 10">
    <name type="scientific">Hymenobacter metallicola</name>
    <dbReference type="NCBI Taxonomy" id="2563114"/>
    <lineage>
        <taxon>Bacteria</taxon>
        <taxon>Pseudomonadati</taxon>
        <taxon>Bacteroidota</taxon>
        <taxon>Cytophagia</taxon>
        <taxon>Cytophagales</taxon>
        <taxon>Hymenobacteraceae</taxon>
        <taxon>Hymenobacter</taxon>
    </lineage>
</organism>
<keyword evidence="6" id="KW-0325">Glycoprotein</keyword>
<keyword evidence="2 7" id="KW-0812">Transmembrane</keyword>
<evidence type="ECO:0000256" key="2">
    <source>
        <dbReference type="ARBA" id="ARBA00022692"/>
    </source>
</evidence>
<proteinExistence type="predicted"/>
<feature type="domain" description="TM2" evidence="8">
    <location>
        <begin position="18"/>
        <end position="68"/>
    </location>
</feature>
<feature type="transmembrane region" description="Helical" evidence="7">
    <location>
        <begin position="21"/>
        <end position="41"/>
    </location>
</feature>
<evidence type="ECO:0000259" key="8">
    <source>
        <dbReference type="Pfam" id="PF05154"/>
    </source>
</evidence>
<accession>A0A4Z0Q0P3</accession>
<dbReference type="PANTHER" id="PTHR21016:SF7">
    <property type="entry name" value="TM2 DOMAIN-CONTAINING PROTEIN 3"/>
    <property type="match status" value="1"/>
</dbReference>
<dbReference type="EMBL" id="SRMB01000005">
    <property type="protein sequence ID" value="TGE23164.1"/>
    <property type="molecule type" value="Genomic_DNA"/>
</dbReference>
<evidence type="ECO:0000313" key="9">
    <source>
        <dbReference type="EMBL" id="TGE23164.1"/>
    </source>
</evidence>
<reference evidence="9 10" key="1">
    <citation type="submission" date="2019-04" db="EMBL/GenBank/DDBJ databases">
        <authorList>
            <person name="Feng G."/>
            <person name="Zhang J."/>
            <person name="Zhu H."/>
        </authorList>
    </citation>
    <scope>NUCLEOTIDE SEQUENCE [LARGE SCALE GENOMIC DNA]</scope>
    <source>
        <strain evidence="9 10">9PBR-1</strain>
    </source>
</reference>
<evidence type="ECO:0000256" key="3">
    <source>
        <dbReference type="ARBA" id="ARBA00022729"/>
    </source>
</evidence>
<evidence type="ECO:0000256" key="1">
    <source>
        <dbReference type="ARBA" id="ARBA00004141"/>
    </source>
</evidence>
<feature type="transmembrane region" description="Helical" evidence="7">
    <location>
        <begin position="47"/>
        <end position="68"/>
    </location>
</feature>
<comment type="caution">
    <text evidence="9">The sequence shown here is derived from an EMBL/GenBank/DDBJ whole genome shotgun (WGS) entry which is preliminary data.</text>
</comment>
<keyword evidence="10" id="KW-1185">Reference proteome</keyword>
<dbReference type="OrthoDB" id="9816361at2"/>
<evidence type="ECO:0000256" key="7">
    <source>
        <dbReference type="SAM" id="Phobius"/>
    </source>
</evidence>
<comment type="subcellular location">
    <subcellularLocation>
        <location evidence="1">Membrane</location>
        <topology evidence="1">Multi-pass membrane protein</topology>
    </subcellularLocation>
</comment>
<keyword evidence="3" id="KW-0732">Signal</keyword>
<evidence type="ECO:0000256" key="6">
    <source>
        <dbReference type="ARBA" id="ARBA00023180"/>
    </source>
</evidence>
<protein>
    <submittedName>
        <fullName evidence="9">TM2 domain-containing protein</fullName>
    </submittedName>
</protein>
<dbReference type="GO" id="GO:0016020">
    <property type="term" value="C:membrane"/>
    <property type="evidence" value="ECO:0007669"/>
    <property type="project" value="UniProtKB-SubCell"/>
</dbReference>
<dbReference type="InterPro" id="IPR050932">
    <property type="entry name" value="TM2D1-3-like"/>
</dbReference>
<sequence length="86" mass="9214">MHKAAKQAKKAAAPAEEGKSQVVAALLCFFLGGLGVHDFYLGYIGKGILQIVLSLLIVGFILVIIDFVRILTGSLKPKNGEYAKKI</sequence>
<dbReference type="PANTHER" id="PTHR21016">
    <property type="entry name" value="BETA-AMYLOID BINDING PROTEIN-RELATED"/>
    <property type="match status" value="1"/>
</dbReference>
<dbReference type="Pfam" id="PF05154">
    <property type="entry name" value="TM2"/>
    <property type="match status" value="1"/>
</dbReference>
<dbReference type="Proteomes" id="UP000298471">
    <property type="component" value="Unassembled WGS sequence"/>
</dbReference>
<evidence type="ECO:0000256" key="4">
    <source>
        <dbReference type="ARBA" id="ARBA00022989"/>
    </source>
</evidence>
<evidence type="ECO:0000256" key="5">
    <source>
        <dbReference type="ARBA" id="ARBA00023136"/>
    </source>
</evidence>
<evidence type="ECO:0000313" key="10">
    <source>
        <dbReference type="Proteomes" id="UP000298471"/>
    </source>
</evidence>
<name>A0A4Z0Q0P3_9BACT</name>
<dbReference type="InterPro" id="IPR007829">
    <property type="entry name" value="TM2"/>
</dbReference>